<dbReference type="STRING" id="576117.SAMN04488138_11918"/>
<protein>
    <submittedName>
        <fullName evidence="2">Uncharacterized protein</fullName>
    </submittedName>
</protein>
<dbReference type="Proteomes" id="UP000183299">
    <property type="component" value="Unassembled WGS sequence"/>
</dbReference>
<evidence type="ECO:0000256" key="1">
    <source>
        <dbReference type="SAM" id="MobiDB-lite"/>
    </source>
</evidence>
<evidence type="ECO:0000313" key="2">
    <source>
        <dbReference type="EMBL" id="SFK00667.1"/>
    </source>
</evidence>
<name>A0A1I3W206_9RHOB</name>
<proteinExistence type="predicted"/>
<feature type="compositionally biased region" description="Basic residues" evidence="1">
    <location>
        <begin position="11"/>
        <end position="25"/>
    </location>
</feature>
<sequence>MRPLPKAQPQNKRRKPAQNQTPHRKVGRFLITQITALDAAEHGNRKLQAHITHFYCDKMRQNIALDFVKL</sequence>
<evidence type="ECO:0000313" key="3">
    <source>
        <dbReference type="Proteomes" id="UP000183299"/>
    </source>
</evidence>
<accession>A0A1I3W206</accession>
<feature type="region of interest" description="Disordered" evidence="1">
    <location>
        <begin position="1"/>
        <end position="25"/>
    </location>
</feature>
<gene>
    <name evidence="2" type="ORF">SAMN04488138_11918</name>
</gene>
<dbReference type="EMBL" id="FORY01000019">
    <property type="protein sequence ID" value="SFK00667.1"/>
    <property type="molecule type" value="Genomic_DNA"/>
</dbReference>
<keyword evidence="3" id="KW-1185">Reference proteome</keyword>
<dbReference type="AlphaFoldDB" id="A0A1I3W206"/>
<organism evidence="2 3">
    <name type="scientific">Celeribacter halophilus</name>
    <dbReference type="NCBI Taxonomy" id="576117"/>
    <lineage>
        <taxon>Bacteria</taxon>
        <taxon>Pseudomonadati</taxon>
        <taxon>Pseudomonadota</taxon>
        <taxon>Alphaproteobacteria</taxon>
        <taxon>Rhodobacterales</taxon>
        <taxon>Roseobacteraceae</taxon>
        <taxon>Celeribacter</taxon>
    </lineage>
</organism>
<reference evidence="2 3" key="1">
    <citation type="submission" date="2016-10" db="EMBL/GenBank/DDBJ databases">
        <authorList>
            <person name="de Groot N.N."/>
        </authorList>
    </citation>
    <scope>NUCLEOTIDE SEQUENCE [LARGE SCALE GENOMIC DNA]</scope>
    <source>
        <strain evidence="2 3">CGMCC 1.8891</strain>
    </source>
</reference>